<dbReference type="InterPro" id="IPR002501">
    <property type="entry name" value="PsdUridine_synth_N"/>
</dbReference>
<reference evidence="9 10" key="1">
    <citation type="journal article" date="2016" name="Nat. Commun.">
        <title>Thousands of microbial genomes shed light on interconnected biogeochemical processes in an aquifer system.</title>
        <authorList>
            <person name="Anantharaman K."/>
            <person name="Brown C.T."/>
            <person name="Hug L.A."/>
            <person name="Sharon I."/>
            <person name="Castelle C.J."/>
            <person name="Probst A.J."/>
            <person name="Thomas B.C."/>
            <person name="Singh A."/>
            <person name="Wilkins M.J."/>
            <person name="Karaoz U."/>
            <person name="Brodie E.L."/>
            <person name="Williams K.H."/>
            <person name="Hubbard S.S."/>
            <person name="Banfield J.F."/>
        </authorList>
    </citation>
    <scope>NUCLEOTIDE SEQUENCE [LARGE SCALE GENOMIC DNA]</scope>
</reference>
<dbReference type="NCBIfam" id="TIGR00431">
    <property type="entry name" value="TruB"/>
    <property type="match status" value="1"/>
</dbReference>
<dbReference type="NCBIfam" id="TIGR00125">
    <property type="entry name" value="cyt_tran_rel"/>
    <property type="match status" value="1"/>
</dbReference>
<dbReference type="GO" id="GO:0031119">
    <property type="term" value="P:tRNA pseudouridine synthesis"/>
    <property type="evidence" value="ECO:0007669"/>
    <property type="project" value="UniProtKB-UniRule"/>
</dbReference>
<evidence type="ECO:0000256" key="5">
    <source>
        <dbReference type="HAMAP-Rule" id="MF_01080"/>
    </source>
</evidence>
<feature type="domain" description="Cytidyltransferase-like" evidence="6">
    <location>
        <begin position="272"/>
        <end position="400"/>
    </location>
</feature>
<evidence type="ECO:0000256" key="3">
    <source>
        <dbReference type="ARBA" id="ARBA00022694"/>
    </source>
</evidence>
<dbReference type="Pfam" id="PF01509">
    <property type="entry name" value="TruB_N"/>
    <property type="match status" value="1"/>
</dbReference>
<keyword evidence="3 5" id="KW-0819">tRNA processing</keyword>
<feature type="domain" description="Pseudouridine synthase II N-terminal" evidence="7">
    <location>
        <begin position="23"/>
        <end position="179"/>
    </location>
</feature>
<dbReference type="InterPro" id="IPR014780">
    <property type="entry name" value="tRNA_psdUridine_synth_TruB"/>
</dbReference>
<dbReference type="AlphaFoldDB" id="A0A1G2BWZ5"/>
<dbReference type="CDD" id="cd02573">
    <property type="entry name" value="PseudoU_synth_EcTruB"/>
    <property type="match status" value="1"/>
</dbReference>
<organism evidence="9 10">
    <name type="scientific">Candidatus Komeilibacteria bacterium RIFCSPLOWO2_02_FULL_48_11</name>
    <dbReference type="NCBI Taxonomy" id="1798553"/>
    <lineage>
        <taxon>Bacteria</taxon>
        <taxon>Candidatus Komeiliibacteriota</taxon>
    </lineage>
</organism>
<dbReference type="GO" id="GO:0160148">
    <property type="term" value="F:tRNA pseudouridine(55) synthase activity"/>
    <property type="evidence" value="ECO:0007669"/>
    <property type="project" value="UniProtKB-EC"/>
</dbReference>
<comment type="function">
    <text evidence="5">Responsible for synthesis of pseudouridine from uracil-55 in the psi GC loop of transfer RNAs.</text>
</comment>
<evidence type="ECO:0000313" key="10">
    <source>
        <dbReference type="Proteomes" id="UP000178109"/>
    </source>
</evidence>
<gene>
    <name evidence="5" type="primary">truB</name>
    <name evidence="9" type="ORF">A3H70_02875</name>
</gene>
<evidence type="ECO:0000256" key="2">
    <source>
        <dbReference type="ARBA" id="ARBA00005642"/>
    </source>
</evidence>
<evidence type="ECO:0000259" key="6">
    <source>
        <dbReference type="Pfam" id="PF01467"/>
    </source>
</evidence>
<feature type="active site" description="Nucleophile" evidence="5">
    <location>
        <position position="38"/>
    </location>
</feature>
<dbReference type="Pfam" id="PF01467">
    <property type="entry name" value="CTP_transf_like"/>
    <property type="match status" value="1"/>
</dbReference>
<feature type="domain" description="tRNA pseudouridylate synthase B C-terminal" evidence="8">
    <location>
        <begin position="180"/>
        <end position="213"/>
    </location>
</feature>
<protein>
    <recommendedName>
        <fullName evidence="5">tRNA pseudouridine synthase B</fullName>
        <ecNumber evidence="5">5.4.99.25</ecNumber>
    </recommendedName>
    <alternativeName>
        <fullName evidence="5">tRNA pseudouridine(55) synthase</fullName>
        <shortName evidence="5">Psi55 synthase</shortName>
    </alternativeName>
    <alternativeName>
        <fullName evidence="5">tRNA pseudouridylate synthase</fullName>
    </alternativeName>
    <alternativeName>
        <fullName evidence="5">tRNA-uridine isomerase</fullName>
    </alternativeName>
</protein>
<dbReference type="Gene3D" id="3.30.2350.10">
    <property type="entry name" value="Pseudouridine synthase"/>
    <property type="match status" value="1"/>
</dbReference>
<dbReference type="STRING" id="1798553.A3H70_02875"/>
<evidence type="ECO:0000313" key="9">
    <source>
        <dbReference type="EMBL" id="OGY92860.1"/>
    </source>
</evidence>
<keyword evidence="4 5" id="KW-0413">Isomerase</keyword>
<name>A0A1G2BWZ5_9BACT</name>
<proteinExistence type="inferred from homology"/>
<dbReference type="Pfam" id="PF16198">
    <property type="entry name" value="TruB_C_2"/>
    <property type="match status" value="1"/>
</dbReference>
<comment type="similarity">
    <text evidence="2 5">Belongs to the pseudouridine synthase TruB family. Type 1 subfamily.</text>
</comment>
<comment type="catalytic activity">
    <reaction evidence="1 5">
        <text>uridine(55) in tRNA = pseudouridine(55) in tRNA</text>
        <dbReference type="Rhea" id="RHEA:42532"/>
        <dbReference type="Rhea" id="RHEA-COMP:10101"/>
        <dbReference type="Rhea" id="RHEA-COMP:10102"/>
        <dbReference type="ChEBI" id="CHEBI:65314"/>
        <dbReference type="ChEBI" id="CHEBI:65315"/>
        <dbReference type="EC" id="5.4.99.25"/>
    </reaction>
</comment>
<sequence length="406" mass="45486">MNGFLLINKPVGPTSHDVIYKLRRILGIKQIGHAGTLDPFASGLLLVGVGEATKLLRHYVGLDKKYVATLRLGAVSDTYDRTGKVTSFKLQVSRLKKKDIEEVLKTFVGKQKQVPPMFSAKKVGGKKLYELARQGQTIKRQAQNIEIFDIKLLSPKFQTTKIPNYQITISCHVSSGTYIRTLAHDIGQALGCGAYLEELKRTAIGDFKLEDAVGVIARECTRDRGNPLVSATNSGIAASPEYGLLAMTKGRRNDITKDNWQKFLIPLKTVLVSGTFDGVHQGHRNYFQQARAYGQRLICIVGRDKIVEKIKGKPPRYSEKERVHFVKSCPEIDRVYLGINGPDHKIFDFTASLKPDMIALGYDQKAYTENLEQEMKKRGLSVKTVRLKPFEAEKYKSSLINKVELT</sequence>
<dbReference type="PANTHER" id="PTHR13767:SF2">
    <property type="entry name" value="PSEUDOURIDYLATE SYNTHASE TRUB1"/>
    <property type="match status" value="1"/>
</dbReference>
<evidence type="ECO:0000259" key="7">
    <source>
        <dbReference type="Pfam" id="PF01509"/>
    </source>
</evidence>
<dbReference type="SUPFAM" id="SSF52374">
    <property type="entry name" value="Nucleotidylyl transferase"/>
    <property type="match status" value="1"/>
</dbReference>
<dbReference type="PANTHER" id="PTHR13767">
    <property type="entry name" value="TRNA-PSEUDOURIDINE SYNTHASE"/>
    <property type="match status" value="1"/>
</dbReference>
<dbReference type="Gene3D" id="3.40.50.620">
    <property type="entry name" value="HUPs"/>
    <property type="match status" value="1"/>
</dbReference>
<dbReference type="InterPro" id="IPR004821">
    <property type="entry name" value="Cyt_trans-like"/>
</dbReference>
<evidence type="ECO:0000256" key="4">
    <source>
        <dbReference type="ARBA" id="ARBA00023235"/>
    </source>
</evidence>
<dbReference type="InterPro" id="IPR014729">
    <property type="entry name" value="Rossmann-like_a/b/a_fold"/>
</dbReference>
<dbReference type="Proteomes" id="UP000178109">
    <property type="component" value="Unassembled WGS sequence"/>
</dbReference>
<dbReference type="InterPro" id="IPR020103">
    <property type="entry name" value="PsdUridine_synth_cat_dom_sf"/>
</dbReference>
<dbReference type="SUPFAM" id="SSF55120">
    <property type="entry name" value="Pseudouridine synthase"/>
    <property type="match status" value="1"/>
</dbReference>
<accession>A0A1G2BWZ5</accession>
<dbReference type="GO" id="GO:0003723">
    <property type="term" value="F:RNA binding"/>
    <property type="evidence" value="ECO:0007669"/>
    <property type="project" value="InterPro"/>
</dbReference>
<evidence type="ECO:0000259" key="8">
    <source>
        <dbReference type="Pfam" id="PF16198"/>
    </source>
</evidence>
<dbReference type="EC" id="5.4.99.25" evidence="5"/>
<evidence type="ECO:0000256" key="1">
    <source>
        <dbReference type="ARBA" id="ARBA00000385"/>
    </source>
</evidence>
<comment type="caution">
    <text evidence="9">The sequence shown here is derived from an EMBL/GenBank/DDBJ whole genome shotgun (WGS) entry which is preliminary data.</text>
</comment>
<dbReference type="InterPro" id="IPR032819">
    <property type="entry name" value="TruB_C"/>
</dbReference>
<dbReference type="HAMAP" id="MF_01080">
    <property type="entry name" value="TruB_bact"/>
    <property type="match status" value="1"/>
</dbReference>
<dbReference type="GO" id="GO:1990481">
    <property type="term" value="P:mRNA pseudouridine synthesis"/>
    <property type="evidence" value="ECO:0007669"/>
    <property type="project" value="TreeGrafter"/>
</dbReference>
<dbReference type="EMBL" id="MHKO01000012">
    <property type="protein sequence ID" value="OGY92860.1"/>
    <property type="molecule type" value="Genomic_DNA"/>
</dbReference>